<evidence type="ECO:0000313" key="2">
    <source>
        <dbReference type="EMBL" id="ACL59399.1"/>
    </source>
</evidence>
<dbReference type="Pfam" id="PF03646">
    <property type="entry name" value="FlaG"/>
    <property type="match status" value="1"/>
</dbReference>
<name>B8ID07_METNO</name>
<dbReference type="RefSeq" id="WP_015931037.1">
    <property type="nucleotide sequence ID" value="NC_011894.1"/>
</dbReference>
<reference evidence="2 3" key="1">
    <citation type="submission" date="2009-01" db="EMBL/GenBank/DDBJ databases">
        <title>Complete sequence of chromosome of Methylobacterium nodulans ORS 2060.</title>
        <authorList>
            <consortium name="US DOE Joint Genome Institute"/>
            <person name="Lucas S."/>
            <person name="Copeland A."/>
            <person name="Lapidus A."/>
            <person name="Glavina del Rio T."/>
            <person name="Dalin E."/>
            <person name="Tice H."/>
            <person name="Bruce D."/>
            <person name="Goodwin L."/>
            <person name="Pitluck S."/>
            <person name="Sims D."/>
            <person name="Brettin T."/>
            <person name="Detter J.C."/>
            <person name="Han C."/>
            <person name="Larimer F."/>
            <person name="Land M."/>
            <person name="Hauser L."/>
            <person name="Kyrpides N."/>
            <person name="Ivanova N."/>
            <person name="Marx C.J."/>
            <person name="Richardson P."/>
        </authorList>
    </citation>
    <scope>NUCLEOTIDE SEQUENCE [LARGE SCALE GENOMIC DNA]</scope>
    <source>
        <strain evidence="3">LMG 21967 / CNCM I-2342 / ORS 2060</strain>
    </source>
</reference>
<dbReference type="EMBL" id="CP001349">
    <property type="protein sequence ID" value="ACL59399.1"/>
    <property type="molecule type" value="Genomic_DNA"/>
</dbReference>
<dbReference type="AlphaFoldDB" id="B8ID07"/>
<gene>
    <name evidence="2" type="ordered locus">Mnod_4531</name>
</gene>
<evidence type="ECO:0000256" key="1">
    <source>
        <dbReference type="SAM" id="MobiDB-lite"/>
    </source>
</evidence>
<feature type="compositionally biased region" description="Pro residues" evidence="1">
    <location>
        <begin position="8"/>
        <end position="24"/>
    </location>
</feature>
<evidence type="ECO:0000313" key="3">
    <source>
        <dbReference type="Proteomes" id="UP000008207"/>
    </source>
</evidence>
<dbReference type="OrthoDB" id="7999457at2"/>
<dbReference type="InterPro" id="IPR035924">
    <property type="entry name" value="FlaG-like_sf"/>
</dbReference>
<dbReference type="InterPro" id="IPR005186">
    <property type="entry name" value="FlaG"/>
</dbReference>
<dbReference type="KEGG" id="mno:Mnod_4531"/>
<dbReference type="SUPFAM" id="SSF160214">
    <property type="entry name" value="FlaG-like"/>
    <property type="match status" value="1"/>
</dbReference>
<dbReference type="eggNOG" id="ENOG502ZYUW">
    <property type="taxonomic scope" value="Bacteria"/>
</dbReference>
<dbReference type="HOGENOM" id="CLU_2142960_0_0_5"/>
<accession>B8ID07</accession>
<dbReference type="Proteomes" id="UP000008207">
    <property type="component" value="Chromosome"/>
</dbReference>
<keyword evidence="3" id="KW-1185">Reference proteome</keyword>
<feature type="region of interest" description="Disordered" evidence="1">
    <location>
        <begin position="1"/>
        <end position="40"/>
    </location>
</feature>
<evidence type="ECO:0008006" key="4">
    <source>
        <dbReference type="Google" id="ProtNLM"/>
    </source>
</evidence>
<protein>
    <recommendedName>
        <fullName evidence="4">Flagellar protein FlaG protein</fullName>
    </recommendedName>
</protein>
<organism evidence="2 3">
    <name type="scientific">Methylobacterium nodulans (strain LMG 21967 / CNCM I-2342 / ORS 2060)</name>
    <dbReference type="NCBI Taxonomy" id="460265"/>
    <lineage>
        <taxon>Bacteria</taxon>
        <taxon>Pseudomonadati</taxon>
        <taxon>Pseudomonadota</taxon>
        <taxon>Alphaproteobacteria</taxon>
        <taxon>Hyphomicrobiales</taxon>
        <taxon>Methylobacteriaceae</taxon>
        <taxon>Methylobacterium</taxon>
    </lineage>
</organism>
<proteinExistence type="predicted"/>
<sequence length="124" mass="13188">MLEIRSLPAPPAPAAIEAEPPPNRPADGRDADPTPLTDAVTLDLSPEAKRAIVEDTPRAGTAQAEARYRRDVDSQQMVFQVLDPATGSVLDQLPSESALRARTYARETQAAQTTPLGTTVARSA</sequence>